<dbReference type="InterPro" id="IPR013780">
    <property type="entry name" value="Glyco_hydro_b"/>
</dbReference>
<dbReference type="Gene3D" id="3.20.20.80">
    <property type="entry name" value="Glycosidases"/>
    <property type="match status" value="2"/>
</dbReference>
<comment type="catalytic activity">
    <reaction evidence="1">
        <text>Hydrolysis of terminal non-reducing alpha-L-arabinofuranoside residues in alpha-L-arabinosides.</text>
        <dbReference type="EC" id="3.2.1.55"/>
    </reaction>
</comment>
<evidence type="ECO:0000259" key="10">
    <source>
        <dbReference type="SMART" id="SM00813"/>
    </source>
</evidence>
<dbReference type="InterPro" id="IPR017853">
    <property type="entry name" value="GH"/>
</dbReference>
<comment type="subunit">
    <text evidence="3">Homohexamer; trimer of dimers.</text>
</comment>
<evidence type="ECO:0000256" key="3">
    <source>
        <dbReference type="ARBA" id="ARBA00011165"/>
    </source>
</evidence>
<reference evidence="12" key="1">
    <citation type="journal article" date="2019" name="Int. J. Syst. Evol. Microbiol.">
        <title>The Global Catalogue of Microorganisms (GCM) 10K type strain sequencing project: providing services to taxonomists for standard genome sequencing and annotation.</title>
        <authorList>
            <consortium name="The Broad Institute Genomics Platform"/>
            <consortium name="The Broad Institute Genome Sequencing Center for Infectious Disease"/>
            <person name="Wu L."/>
            <person name="Ma J."/>
        </authorList>
    </citation>
    <scope>NUCLEOTIDE SEQUENCE [LARGE SCALE GENOMIC DNA]</scope>
    <source>
        <strain evidence="12">CCUG 53903</strain>
    </source>
</reference>
<dbReference type="SMART" id="SM00813">
    <property type="entry name" value="Alpha-L-AF_C"/>
    <property type="match status" value="1"/>
</dbReference>
<dbReference type="EC" id="3.2.1.55" evidence="4"/>
<dbReference type="InterPro" id="IPR010720">
    <property type="entry name" value="Alpha-L-AF_C"/>
</dbReference>
<dbReference type="PANTHER" id="PTHR43576">
    <property type="entry name" value="ALPHA-L-ARABINOFURANOSIDASE C-RELATED"/>
    <property type="match status" value="1"/>
</dbReference>
<evidence type="ECO:0000256" key="5">
    <source>
        <dbReference type="ARBA" id="ARBA00022801"/>
    </source>
</evidence>
<feature type="domain" description="Alpha-L-arabinofuranosidase C-terminal" evidence="10">
    <location>
        <begin position="428"/>
        <end position="611"/>
    </location>
</feature>
<dbReference type="Gene3D" id="2.60.40.1180">
    <property type="entry name" value="Golgi alpha-mannosidase II"/>
    <property type="match status" value="1"/>
</dbReference>
<dbReference type="PANTHER" id="PTHR43576:SF3">
    <property type="entry name" value="ALPHA-L-ARABINOFURANOSIDASE C"/>
    <property type="match status" value="1"/>
</dbReference>
<gene>
    <name evidence="11" type="ORF">ACFPZ3_12560</name>
</gene>
<keyword evidence="6" id="KW-0119">Carbohydrate metabolism</keyword>
<protein>
    <recommendedName>
        <fullName evidence="4">non-reducing end alpha-L-arabinofuranosidase</fullName>
        <ecNumber evidence="4">3.2.1.55</ecNumber>
    </recommendedName>
</protein>
<dbReference type="Proteomes" id="UP001596058">
    <property type="component" value="Unassembled WGS sequence"/>
</dbReference>
<proteinExistence type="inferred from homology"/>
<evidence type="ECO:0000313" key="12">
    <source>
        <dbReference type="Proteomes" id="UP001596058"/>
    </source>
</evidence>
<keyword evidence="12" id="KW-1185">Reference proteome</keyword>
<evidence type="ECO:0000313" key="11">
    <source>
        <dbReference type="EMBL" id="MFC5824682.1"/>
    </source>
</evidence>
<dbReference type="InterPro" id="IPR055235">
    <property type="entry name" value="ASD1_cat"/>
</dbReference>
<sequence length="620" mass="65724">MKWSISYAAASVALATVAATAGVASGDSSGPADTVIKVSDTPIAAEVPREIIGANHRWPAKGLGMWDDTAGKPVPRMVDLAKQTGVSLVRYPGGTVANLFGWKQAIGPQGGRGCQVGGGFVGEAEPMDSVYGPDENQRFVEQIGARTMIMTNATTQTVADAADFVEYLNAPVGSNPNGGKDWAKVRADNGRPEPYAIKVWELGNELYLGNQRYWRAENLDVRLRQYVQGGTQRQIDQPVGKACDHRESAAVSNGAAGQKFQVWYPPVVPSSQSVRVGGAEWRAVGDLSQAGPDDAVYSFDTKSGEIRFGDGSHGRIPAEGEKIRADYGSGPHPGFVDYYKAMKKADPSIDVCSAWETAKFVELMGKAKPYDCVGVHLYARPDVGGTPEKIHDSTMPLAEKVTRDELDVLTAAIDQFGPDKDKPYLEVSEYGSIKQPDTGPAPKGWAGSLSTTLLHADLLVGMITHGTPLAISSNLNAGDPTAGELFGGAPDFLDTARARMLRLAGRLAGTRPVENEVVNNPGGDGDFKALRVLTTRGSDGSVRLFVLNRDRDTPVTADVALPGTGEVTVHTLNGAEIGSFNTKDDPDAVKTTTTTAPRTGTGVQHTFPAHSITLIEAPAP</sequence>
<dbReference type="RefSeq" id="WP_379514206.1">
    <property type="nucleotide sequence ID" value="NZ_JBHSPA010000016.1"/>
</dbReference>
<comment type="caution">
    <text evidence="11">The sequence shown here is derived from an EMBL/GenBank/DDBJ whole genome shotgun (WGS) entry which is preliminary data.</text>
</comment>
<evidence type="ECO:0000256" key="8">
    <source>
        <dbReference type="SAM" id="MobiDB-lite"/>
    </source>
</evidence>
<organism evidence="11 12">
    <name type="scientific">Nonomuraea insulae</name>
    <dbReference type="NCBI Taxonomy" id="1616787"/>
    <lineage>
        <taxon>Bacteria</taxon>
        <taxon>Bacillati</taxon>
        <taxon>Actinomycetota</taxon>
        <taxon>Actinomycetes</taxon>
        <taxon>Streptosporangiales</taxon>
        <taxon>Streptosporangiaceae</taxon>
        <taxon>Nonomuraea</taxon>
    </lineage>
</organism>
<comment type="similarity">
    <text evidence="2">Belongs to the glycosyl hydrolase 51 family.</text>
</comment>
<feature type="region of interest" description="Disordered" evidence="8">
    <location>
        <begin position="578"/>
        <end position="602"/>
    </location>
</feature>
<feature type="chain" id="PRO_5046674891" description="non-reducing end alpha-L-arabinofuranosidase" evidence="9">
    <location>
        <begin position="22"/>
        <end position="620"/>
    </location>
</feature>
<keyword evidence="7" id="KW-0326">Glycosidase</keyword>
<feature type="compositionally biased region" description="Low complexity" evidence="8">
    <location>
        <begin position="589"/>
        <end position="602"/>
    </location>
</feature>
<dbReference type="Pfam" id="PF22848">
    <property type="entry name" value="ASD1_dom"/>
    <property type="match status" value="1"/>
</dbReference>
<evidence type="ECO:0000256" key="7">
    <source>
        <dbReference type="ARBA" id="ARBA00023295"/>
    </source>
</evidence>
<keyword evidence="5" id="KW-0378">Hydrolase</keyword>
<dbReference type="SUPFAM" id="SSF51011">
    <property type="entry name" value="Glycosyl hydrolase domain"/>
    <property type="match status" value="1"/>
</dbReference>
<evidence type="ECO:0000256" key="4">
    <source>
        <dbReference type="ARBA" id="ARBA00012670"/>
    </source>
</evidence>
<dbReference type="SUPFAM" id="SSF51445">
    <property type="entry name" value="(Trans)glycosidases"/>
    <property type="match status" value="2"/>
</dbReference>
<keyword evidence="9" id="KW-0732">Signal</keyword>
<evidence type="ECO:0000256" key="1">
    <source>
        <dbReference type="ARBA" id="ARBA00001462"/>
    </source>
</evidence>
<feature type="signal peptide" evidence="9">
    <location>
        <begin position="1"/>
        <end position="21"/>
    </location>
</feature>
<evidence type="ECO:0000256" key="2">
    <source>
        <dbReference type="ARBA" id="ARBA00007186"/>
    </source>
</evidence>
<accession>A0ABW1CH16</accession>
<evidence type="ECO:0000256" key="9">
    <source>
        <dbReference type="SAM" id="SignalP"/>
    </source>
</evidence>
<dbReference type="EMBL" id="JBHSPA010000016">
    <property type="protein sequence ID" value="MFC5824682.1"/>
    <property type="molecule type" value="Genomic_DNA"/>
</dbReference>
<name>A0ABW1CH16_9ACTN</name>
<evidence type="ECO:0000256" key="6">
    <source>
        <dbReference type="ARBA" id="ARBA00023277"/>
    </source>
</evidence>